<keyword evidence="2" id="KW-0812">Transmembrane</keyword>
<dbReference type="InterPro" id="IPR011050">
    <property type="entry name" value="Pectin_lyase_fold/virulence"/>
</dbReference>
<evidence type="ECO:0000259" key="3">
    <source>
        <dbReference type="Pfam" id="PF13229"/>
    </source>
</evidence>
<dbReference type="InterPro" id="IPR012334">
    <property type="entry name" value="Pectin_lyas_fold"/>
</dbReference>
<evidence type="ECO:0000313" key="5">
    <source>
        <dbReference type="EMBL" id="MPL83561.1"/>
    </source>
</evidence>
<dbReference type="NCBIfam" id="TIGR03804">
    <property type="entry name" value="para_beta_helix"/>
    <property type="match status" value="2"/>
</dbReference>
<feature type="domain" description="Right handed beta helix" evidence="3">
    <location>
        <begin position="132"/>
        <end position="285"/>
    </location>
</feature>
<dbReference type="AlphaFoldDB" id="A0A644UVY8"/>
<sequence>MDNIKKIEKNRIKYLFLSIIIIFSIFIFISPSYSATIEISHNATNQEIQNLIDSAKSGDILQFKNSTYNNISLIINKKLTLNGNGATIISNKFEENNGNENDGNDTFSFYFTKSALGSSLIGFNIITNYDYGIIVNSSSVTMSSNKIIGGQKGSILLNKSTNSNLKNNIISNSQEYGLFIINSANIKIISNIITNNSKTGIFIYNSQKVMINKTSILNNNLHGIEVILSNMTTIINSTIGNNYDGISLSNTYKTNITENIITNNKRNGINLNDKTERTDIINNTISKNANGIQLNGKSLNNVIKLNIIKDQKQTSDTDLDVFETGNGIVIGDNYDQSSTHNIEFNTILGNENFDVKNKPQFDEIGIGPNYYGESTPHICPRILASILTAKLTASGEMALWDGKKQTGYVIGADGRIYPSSQSGNPINPPNNPQNGSNIDNSGSNGNLNNPSLQNGTNNGKAYNKTNNPIKTNTTNNQNSVGTSGKPLLSKAYEVISNQIAKAMGENSILPYLVLILIAGIFGLGYLKKKKI</sequence>
<dbReference type="Pfam" id="PF13229">
    <property type="entry name" value="Beta_helix"/>
    <property type="match status" value="1"/>
</dbReference>
<evidence type="ECO:0000313" key="4">
    <source>
        <dbReference type="EMBL" id="MPL83249.1"/>
    </source>
</evidence>
<dbReference type="Gene3D" id="2.160.20.10">
    <property type="entry name" value="Single-stranded right-handed beta-helix, Pectin lyase-like"/>
    <property type="match status" value="2"/>
</dbReference>
<dbReference type="InterPro" id="IPR006626">
    <property type="entry name" value="PbH1"/>
</dbReference>
<dbReference type="SMART" id="SM00710">
    <property type="entry name" value="PbH1"/>
    <property type="match status" value="9"/>
</dbReference>
<comment type="caution">
    <text evidence="4">The sequence shown here is derived from an EMBL/GenBank/DDBJ whole genome shotgun (WGS) entry which is preliminary data.</text>
</comment>
<proteinExistence type="predicted"/>
<organism evidence="4">
    <name type="scientific">bioreactor metagenome</name>
    <dbReference type="NCBI Taxonomy" id="1076179"/>
    <lineage>
        <taxon>unclassified sequences</taxon>
        <taxon>metagenomes</taxon>
        <taxon>ecological metagenomes</taxon>
    </lineage>
</organism>
<dbReference type="EMBL" id="VSSQ01000177">
    <property type="protein sequence ID" value="MPL83561.1"/>
    <property type="molecule type" value="Genomic_DNA"/>
</dbReference>
<keyword evidence="2" id="KW-1133">Transmembrane helix</keyword>
<evidence type="ECO:0000256" key="2">
    <source>
        <dbReference type="SAM" id="Phobius"/>
    </source>
</evidence>
<gene>
    <name evidence="4" type="ORF">SDC9_29199</name>
    <name evidence="5" type="ORF">SDC9_29516</name>
</gene>
<dbReference type="InterPro" id="IPR039448">
    <property type="entry name" value="Beta_helix"/>
</dbReference>
<reference evidence="4" key="1">
    <citation type="submission" date="2019-08" db="EMBL/GenBank/DDBJ databases">
        <authorList>
            <person name="Kucharzyk K."/>
            <person name="Murdoch R.W."/>
            <person name="Higgins S."/>
            <person name="Loffler F."/>
        </authorList>
    </citation>
    <scope>NUCLEOTIDE SEQUENCE</scope>
</reference>
<name>A0A644UVY8_9ZZZZ</name>
<keyword evidence="2" id="KW-0472">Membrane</keyword>
<dbReference type="InterPro" id="IPR022441">
    <property type="entry name" value="Para_beta_helix_rpt-2"/>
</dbReference>
<feature type="region of interest" description="Disordered" evidence="1">
    <location>
        <begin position="419"/>
        <end position="483"/>
    </location>
</feature>
<feature type="compositionally biased region" description="Low complexity" evidence="1">
    <location>
        <begin position="463"/>
        <end position="478"/>
    </location>
</feature>
<dbReference type="SUPFAM" id="SSF51126">
    <property type="entry name" value="Pectin lyase-like"/>
    <property type="match status" value="1"/>
</dbReference>
<feature type="transmembrane region" description="Helical" evidence="2">
    <location>
        <begin position="508"/>
        <end position="526"/>
    </location>
</feature>
<feature type="transmembrane region" description="Helical" evidence="2">
    <location>
        <begin position="12"/>
        <end position="33"/>
    </location>
</feature>
<feature type="compositionally biased region" description="Low complexity" evidence="1">
    <location>
        <begin position="432"/>
        <end position="455"/>
    </location>
</feature>
<dbReference type="EMBL" id="VSSQ01000173">
    <property type="protein sequence ID" value="MPL83249.1"/>
    <property type="molecule type" value="Genomic_DNA"/>
</dbReference>
<accession>A0A644UVY8</accession>
<protein>
    <recommendedName>
        <fullName evidence="3">Right handed beta helix domain-containing protein</fullName>
    </recommendedName>
</protein>
<evidence type="ECO:0000256" key="1">
    <source>
        <dbReference type="SAM" id="MobiDB-lite"/>
    </source>
</evidence>